<evidence type="ECO:0000313" key="1">
    <source>
        <dbReference type="EMBL" id="UYV63989.1"/>
    </source>
</evidence>
<dbReference type="Proteomes" id="UP001235939">
    <property type="component" value="Chromosome 02"/>
</dbReference>
<dbReference type="EMBL" id="CP092864">
    <property type="protein sequence ID" value="UYV63989.1"/>
    <property type="molecule type" value="Genomic_DNA"/>
</dbReference>
<evidence type="ECO:0000313" key="2">
    <source>
        <dbReference type="Proteomes" id="UP001235939"/>
    </source>
</evidence>
<keyword evidence="2" id="KW-1185">Reference proteome</keyword>
<name>A0ABY6K553_9ARAC</name>
<gene>
    <name evidence="1" type="ORF">LAZ67_2006267</name>
</gene>
<accession>A0ABY6K553</accession>
<reference evidence="1 2" key="1">
    <citation type="submission" date="2022-01" db="EMBL/GenBank/DDBJ databases">
        <title>A chromosomal length assembly of Cordylochernes scorpioides.</title>
        <authorList>
            <person name="Zeh D."/>
            <person name="Zeh J."/>
        </authorList>
    </citation>
    <scope>NUCLEOTIDE SEQUENCE [LARGE SCALE GENOMIC DNA]</scope>
    <source>
        <strain evidence="1">IN4F17</strain>
        <tissue evidence="1">Whole Body</tissue>
    </source>
</reference>
<proteinExistence type="predicted"/>
<sequence>MDLAWSYWPITRIDWIGCHWIHDSVTSCSHSRQFKQSALYFCCVKARGSILYPRPGKRRLKRHQFQLGKVGDQYIITGNHVRKWPVIGMLFTVGGITYESRTSLVFIQGTMTAQLYISDVLQPVVLTILEQINNAIFQQ</sequence>
<protein>
    <submittedName>
        <fullName evidence="1">Uncharacterized protein</fullName>
    </submittedName>
</protein>
<organism evidence="1 2">
    <name type="scientific">Cordylochernes scorpioides</name>
    <dbReference type="NCBI Taxonomy" id="51811"/>
    <lineage>
        <taxon>Eukaryota</taxon>
        <taxon>Metazoa</taxon>
        <taxon>Ecdysozoa</taxon>
        <taxon>Arthropoda</taxon>
        <taxon>Chelicerata</taxon>
        <taxon>Arachnida</taxon>
        <taxon>Pseudoscorpiones</taxon>
        <taxon>Cheliferoidea</taxon>
        <taxon>Chernetidae</taxon>
        <taxon>Cordylochernes</taxon>
    </lineage>
</organism>